<dbReference type="PANTHER" id="PTHR37306">
    <property type="entry name" value="COLICIN V PRODUCTION PROTEIN"/>
    <property type="match status" value="1"/>
</dbReference>
<dbReference type="GO" id="GO:0016020">
    <property type="term" value="C:membrane"/>
    <property type="evidence" value="ECO:0007669"/>
    <property type="project" value="UniProtKB-SubCell"/>
</dbReference>
<comment type="caution">
    <text evidence="6">The sequence shown here is derived from an EMBL/GenBank/DDBJ whole genome shotgun (WGS) entry which is preliminary data.</text>
</comment>
<keyword evidence="3 5" id="KW-1133">Transmembrane helix</keyword>
<feature type="transmembrane region" description="Helical" evidence="5">
    <location>
        <begin position="6"/>
        <end position="24"/>
    </location>
</feature>
<sequence>MNIIDILVLLVLAFSLFAGMYKGFLASGLSLLGLVGSWFGALQLYPTVARLALENQSLMGVLSTYLEPETFFEGMQVTGVSAQTTIADLLARGSDAVNAVADHIGNQIPFLRDVFASNMNSEVFSALNINTIAEYFDQTLWQSVFGVLAFILCFAALYFLATLLVNLFNHVLRFPVLRKIDWLLGGIFGLVRGLVVAALILSVVEPVLTAFSVELMNSLRDGSTTYALLMGENAVNFLNVPGTIQQIVQTGSELLT</sequence>
<evidence type="ECO:0000256" key="5">
    <source>
        <dbReference type="SAM" id="Phobius"/>
    </source>
</evidence>
<feature type="transmembrane region" description="Helical" evidence="5">
    <location>
        <begin position="180"/>
        <end position="204"/>
    </location>
</feature>
<feature type="transmembrane region" description="Helical" evidence="5">
    <location>
        <begin position="144"/>
        <end position="168"/>
    </location>
</feature>
<gene>
    <name evidence="6" type="ORF">IAA52_02355</name>
</gene>
<proteinExistence type="predicted"/>
<reference evidence="6" key="1">
    <citation type="submission" date="2020-10" db="EMBL/GenBank/DDBJ databases">
        <authorList>
            <person name="Gilroy R."/>
        </authorList>
    </citation>
    <scope>NUCLEOTIDE SEQUENCE</scope>
    <source>
        <strain evidence="6">ChiSjej6B24-2974</strain>
    </source>
</reference>
<dbReference type="EMBL" id="DVFZ01000025">
    <property type="protein sequence ID" value="HIQ81925.1"/>
    <property type="molecule type" value="Genomic_DNA"/>
</dbReference>
<reference evidence="6" key="2">
    <citation type="journal article" date="2021" name="PeerJ">
        <title>Extensive microbial diversity within the chicken gut microbiome revealed by metagenomics and culture.</title>
        <authorList>
            <person name="Gilroy R."/>
            <person name="Ravi A."/>
            <person name="Getino M."/>
            <person name="Pursley I."/>
            <person name="Horton D.L."/>
            <person name="Alikhan N.F."/>
            <person name="Baker D."/>
            <person name="Gharbi K."/>
            <person name="Hall N."/>
            <person name="Watson M."/>
            <person name="Adriaenssens E.M."/>
            <person name="Foster-Nyarko E."/>
            <person name="Jarju S."/>
            <person name="Secka A."/>
            <person name="Antonio M."/>
            <person name="Oren A."/>
            <person name="Chaudhuri R.R."/>
            <person name="La Ragione R."/>
            <person name="Hildebrand F."/>
            <person name="Pallen M.J."/>
        </authorList>
    </citation>
    <scope>NUCLEOTIDE SEQUENCE</scope>
    <source>
        <strain evidence="6">ChiSjej6B24-2974</strain>
    </source>
</reference>
<dbReference type="PANTHER" id="PTHR37306:SF1">
    <property type="entry name" value="COLICIN V PRODUCTION PROTEIN"/>
    <property type="match status" value="1"/>
</dbReference>
<organism evidence="6 7">
    <name type="scientific">Candidatus Pullichristensenella stercorigallinarum</name>
    <dbReference type="NCBI Taxonomy" id="2840909"/>
    <lineage>
        <taxon>Bacteria</taxon>
        <taxon>Bacillati</taxon>
        <taxon>Bacillota</taxon>
        <taxon>Clostridia</taxon>
        <taxon>Candidatus Pullichristensenella</taxon>
    </lineage>
</organism>
<dbReference type="InterPro" id="IPR003825">
    <property type="entry name" value="Colicin-V_CvpA"/>
</dbReference>
<evidence type="ECO:0000256" key="3">
    <source>
        <dbReference type="ARBA" id="ARBA00022989"/>
    </source>
</evidence>
<evidence type="ECO:0000256" key="2">
    <source>
        <dbReference type="ARBA" id="ARBA00022692"/>
    </source>
</evidence>
<evidence type="ECO:0000256" key="1">
    <source>
        <dbReference type="ARBA" id="ARBA00004141"/>
    </source>
</evidence>
<protein>
    <submittedName>
        <fullName evidence="6">CvpA family protein</fullName>
    </submittedName>
</protein>
<evidence type="ECO:0000313" key="7">
    <source>
        <dbReference type="Proteomes" id="UP000824260"/>
    </source>
</evidence>
<keyword evidence="4 5" id="KW-0472">Membrane</keyword>
<name>A0A9D0ZK85_9FIRM</name>
<accession>A0A9D0ZK85</accession>
<evidence type="ECO:0000256" key="4">
    <source>
        <dbReference type="ARBA" id="ARBA00023136"/>
    </source>
</evidence>
<dbReference type="Proteomes" id="UP000824260">
    <property type="component" value="Unassembled WGS sequence"/>
</dbReference>
<keyword evidence="2 5" id="KW-0812">Transmembrane</keyword>
<evidence type="ECO:0000313" key="6">
    <source>
        <dbReference type="EMBL" id="HIQ81925.1"/>
    </source>
</evidence>
<comment type="subcellular location">
    <subcellularLocation>
        <location evidence="1">Membrane</location>
        <topology evidence="1">Multi-pass membrane protein</topology>
    </subcellularLocation>
</comment>
<dbReference type="AlphaFoldDB" id="A0A9D0ZK85"/>
<dbReference type="GO" id="GO:0009403">
    <property type="term" value="P:toxin biosynthetic process"/>
    <property type="evidence" value="ECO:0007669"/>
    <property type="project" value="InterPro"/>
</dbReference>
<dbReference type="Pfam" id="PF02674">
    <property type="entry name" value="Colicin_V"/>
    <property type="match status" value="2"/>
</dbReference>